<evidence type="ECO:0000259" key="2">
    <source>
        <dbReference type="Pfam" id="PF02894"/>
    </source>
</evidence>
<accession>A0A9W5S3V4</accession>
<feature type="non-terminal residue" evidence="3">
    <location>
        <position position="1"/>
    </location>
</feature>
<gene>
    <name evidence="3" type="ORF">BG53_08095</name>
</gene>
<dbReference type="EMBL" id="JFHU01000022">
    <property type="protein sequence ID" value="EXX91853.1"/>
    <property type="molecule type" value="Genomic_DNA"/>
</dbReference>
<evidence type="ECO:0000256" key="1">
    <source>
        <dbReference type="ARBA" id="ARBA00010928"/>
    </source>
</evidence>
<evidence type="ECO:0000313" key="3">
    <source>
        <dbReference type="EMBL" id="EXX91853.1"/>
    </source>
</evidence>
<reference evidence="3 4" key="1">
    <citation type="submission" date="2014-02" db="EMBL/GenBank/DDBJ databases">
        <title>Genome sequence of Paenibacillus darwinianus reveals adaptive mechanisms for survival in Antarctic soils.</title>
        <authorList>
            <person name="Dsouza M."/>
            <person name="Taylor M.W."/>
            <person name="Turner S.J."/>
            <person name="Aislabie J."/>
        </authorList>
    </citation>
    <scope>NUCLEOTIDE SEQUENCE [LARGE SCALE GENOMIC DNA]</scope>
    <source>
        <strain evidence="3 4">CE1</strain>
    </source>
</reference>
<sequence>EVLTDMSTVIPTRYKPLKGASTFGGGEDRGEPVAIRTEDYCSILVKFEGGAHGVFTVSQVSAGNKNALELTLDGSFASGNWKQEEPFRLLVGYRDKPGQTVRRDPSQLKKEALPYVHYPGGHEEGWTDSLKNMMQQFYEAVRDGRKPADSVASFKDGYEIMLIIDAVLQSARSGTWEKVEPAGAADRNAIL</sequence>
<dbReference type="InterPro" id="IPR004104">
    <property type="entry name" value="Gfo/Idh/MocA-like_OxRdtase_C"/>
</dbReference>
<organism evidence="3 4">
    <name type="scientific">Paenibacillus darwinianus</name>
    <dbReference type="NCBI Taxonomy" id="1380763"/>
    <lineage>
        <taxon>Bacteria</taxon>
        <taxon>Bacillati</taxon>
        <taxon>Bacillota</taxon>
        <taxon>Bacilli</taxon>
        <taxon>Bacillales</taxon>
        <taxon>Paenibacillaceae</taxon>
        <taxon>Paenibacillus</taxon>
    </lineage>
</organism>
<evidence type="ECO:0000313" key="4">
    <source>
        <dbReference type="Proteomes" id="UP000053750"/>
    </source>
</evidence>
<comment type="similarity">
    <text evidence="1">Belongs to the Gfo/Idh/MocA family.</text>
</comment>
<name>A0A9W5S3V4_9BACL</name>
<proteinExistence type="inferred from homology"/>
<dbReference type="AlphaFoldDB" id="A0A9W5S3V4"/>
<dbReference type="RefSeq" id="WP_263281060.1">
    <property type="nucleotide sequence ID" value="NZ_KK082257.1"/>
</dbReference>
<keyword evidence="4" id="KW-1185">Reference proteome</keyword>
<feature type="domain" description="Gfo/Idh/MocA-like oxidoreductase C-terminal" evidence="2">
    <location>
        <begin position="31"/>
        <end position="176"/>
    </location>
</feature>
<dbReference type="Proteomes" id="UP000053750">
    <property type="component" value="Unassembled WGS sequence"/>
</dbReference>
<dbReference type="SUPFAM" id="SSF55347">
    <property type="entry name" value="Glyceraldehyde-3-phosphate dehydrogenase-like, C-terminal domain"/>
    <property type="match status" value="1"/>
</dbReference>
<dbReference type="Pfam" id="PF02894">
    <property type="entry name" value="GFO_IDH_MocA_C"/>
    <property type="match status" value="1"/>
</dbReference>
<comment type="caution">
    <text evidence="3">The sequence shown here is derived from an EMBL/GenBank/DDBJ whole genome shotgun (WGS) entry which is preliminary data.</text>
</comment>
<dbReference type="Gene3D" id="3.30.360.10">
    <property type="entry name" value="Dihydrodipicolinate Reductase, domain 2"/>
    <property type="match status" value="1"/>
</dbReference>
<protein>
    <submittedName>
        <fullName evidence="3">Dehydrogenase</fullName>
    </submittedName>
</protein>